<organism evidence="8 9">
    <name type="scientific">Sulfitobacter porphyrae</name>
    <dbReference type="NCBI Taxonomy" id="1246864"/>
    <lineage>
        <taxon>Bacteria</taxon>
        <taxon>Pseudomonadati</taxon>
        <taxon>Pseudomonadota</taxon>
        <taxon>Alphaproteobacteria</taxon>
        <taxon>Rhodobacterales</taxon>
        <taxon>Roseobacteraceae</taxon>
        <taxon>Sulfitobacter</taxon>
    </lineage>
</organism>
<sequence>MPKLHFTLPSGDKKTVEAPSGISVMQAARDAGIEDILADCGGAMACATCHVFVDPETFRMLDAHSDAEDEMLDFAATERSETSRLSCQITVTPEMDGAHFTVPVEI</sequence>
<evidence type="ECO:0000256" key="4">
    <source>
        <dbReference type="ARBA" id="ARBA00023004"/>
    </source>
</evidence>
<evidence type="ECO:0000259" key="7">
    <source>
        <dbReference type="PROSITE" id="PS51085"/>
    </source>
</evidence>
<evidence type="ECO:0000256" key="6">
    <source>
        <dbReference type="ARBA" id="ARBA00034078"/>
    </source>
</evidence>
<comment type="cofactor">
    <cofactor evidence="6">
        <name>[2Fe-2S] cluster</name>
        <dbReference type="ChEBI" id="CHEBI:190135"/>
    </cofactor>
</comment>
<dbReference type="Gene3D" id="3.10.20.30">
    <property type="match status" value="1"/>
</dbReference>
<proteinExistence type="inferred from homology"/>
<dbReference type="PROSITE" id="PS00814">
    <property type="entry name" value="ADX"/>
    <property type="match status" value="1"/>
</dbReference>
<reference evidence="9" key="1">
    <citation type="journal article" date="2019" name="Int. J. Syst. Evol. Microbiol.">
        <title>The Global Catalogue of Microorganisms (GCM) 10K type strain sequencing project: providing services to taxonomists for standard genome sequencing and annotation.</title>
        <authorList>
            <consortium name="The Broad Institute Genomics Platform"/>
            <consortium name="The Broad Institute Genome Sequencing Center for Infectious Disease"/>
            <person name="Wu L."/>
            <person name="Ma J."/>
        </authorList>
    </citation>
    <scope>NUCLEOTIDE SEQUENCE [LARGE SCALE GENOMIC DNA]</scope>
    <source>
        <strain evidence="9">CCUG 66188</strain>
    </source>
</reference>
<dbReference type="PRINTS" id="PR00355">
    <property type="entry name" value="ADRENODOXIN"/>
</dbReference>
<protein>
    <submittedName>
        <fullName evidence="8">2Fe-2S iron-sulfur cluster-binding protein</fullName>
    </submittedName>
</protein>
<keyword evidence="9" id="KW-1185">Reference proteome</keyword>
<dbReference type="InterPro" id="IPR001055">
    <property type="entry name" value="Adrenodoxin-like"/>
</dbReference>
<evidence type="ECO:0000313" key="9">
    <source>
        <dbReference type="Proteomes" id="UP001596353"/>
    </source>
</evidence>
<comment type="caution">
    <text evidence="8">The sequence shown here is derived from an EMBL/GenBank/DDBJ whole genome shotgun (WGS) entry which is preliminary data.</text>
</comment>
<gene>
    <name evidence="8" type="ORF">ACFQFQ_28480</name>
</gene>
<dbReference type="PROSITE" id="PS51085">
    <property type="entry name" value="2FE2S_FER_2"/>
    <property type="match status" value="1"/>
</dbReference>
<dbReference type="Pfam" id="PF00111">
    <property type="entry name" value="Fer2"/>
    <property type="match status" value="1"/>
</dbReference>
<evidence type="ECO:0000256" key="2">
    <source>
        <dbReference type="ARBA" id="ARBA00022714"/>
    </source>
</evidence>
<evidence type="ECO:0000256" key="1">
    <source>
        <dbReference type="ARBA" id="ARBA00010914"/>
    </source>
</evidence>
<dbReference type="InterPro" id="IPR001041">
    <property type="entry name" value="2Fe-2S_ferredoxin-type"/>
</dbReference>
<feature type="domain" description="2Fe-2S ferredoxin-type" evidence="7">
    <location>
        <begin position="2"/>
        <end position="106"/>
    </location>
</feature>
<dbReference type="InterPro" id="IPR012675">
    <property type="entry name" value="Beta-grasp_dom_sf"/>
</dbReference>
<dbReference type="InterPro" id="IPR036010">
    <property type="entry name" value="2Fe-2S_ferredoxin-like_sf"/>
</dbReference>
<dbReference type="CDD" id="cd00207">
    <property type="entry name" value="fer2"/>
    <property type="match status" value="1"/>
</dbReference>
<keyword evidence="2" id="KW-0001">2Fe-2S</keyword>
<keyword evidence="5" id="KW-0411">Iron-sulfur</keyword>
<dbReference type="PANTHER" id="PTHR23426:SF65">
    <property type="entry name" value="FERREDOXIN-2, MITOCHONDRIAL"/>
    <property type="match status" value="1"/>
</dbReference>
<dbReference type="EMBL" id="JBHSWG010000004">
    <property type="protein sequence ID" value="MFC6762605.1"/>
    <property type="molecule type" value="Genomic_DNA"/>
</dbReference>
<dbReference type="InterPro" id="IPR018298">
    <property type="entry name" value="Adrenodoxin_Fe-S_BS"/>
</dbReference>
<evidence type="ECO:0000313" key="8">
    <source>
        <dbReference type="EMBL" id="MFC6762605.1"/>
    </source>
</evidence>
<dbReference type="PANTHER" id="PTHR23426">
    <property type="entry name" value="FERREDOXIN/ADRENODOXIN"/>
    <property type="match status" value="1"/>
</dbReference>
<dbReference type="SUPFAM" id="SSF54292">
    <property type="entry name" value="2Fe-2S ferredoxin-like"/>
    <property type="match status" value="1"/>
</dbReference>
<keyword evidence="4" id="KW-0408">Iron</keyword>
<keyword evidence="3" id="KW-0479">Metal-binding</keyword>
<name>A0ABW2BA11_9RHOB</name>
<comment type="similarity">
    <text evidence="1">Belongs to the adrenodoxin/putidaredoxin family.</text>
</comment>
<evidence type="ECO:0000256" key="5">
    <source>
        <dbReference type="ARBA" id="ARBA00023014"/>
    </source>
</evidence>
<accession>A0ABW2BA11</accession>
<evidence type="ECO:0000256" key="3">
    <source>
        <dbReference type="ARBA" id="ARBA00022723"/>
    </source>
</evidence>
<dbReference type="Proteomes" id="UP001596353">
    <property type="component" value="Unassembled WGS sequence"/>
</dbReference>